<dbReference type="InterPro" id="IPR050469">
    <property type="entry name" value="Diguanylate_Cyclase"/>
</dbReference>
<dbReference type="RefSeq" id="WP_109367256.1">
    <property type="nucleotide sequence ID" value="NZ_OOFM01000004.1"/>
</dbReference>
<dbReference type="InterPro" id="IPR043128">
    <property type="entry name" value="Rev_trsase/Diguanyl_cyclase"/>
</dbReference>
<keyword evidence="3" id="KW-0472">Membrane</keyword>
<evidence type="ECO:0000256" key="1">
    <source>
        <dbReference type="ARBA" id="ARBA00012528"/>
    </source>
</evidence>
<name>A0A2P9HGQ3_9HYPH</name>
<feature type="domain" description="GGDEF" evidence="4">
    <location>
        <begin position="245"/>
        <end position="378"/>
    </location>
</feature>
<dbReference type="Proteomes" id="UP000246073">
    <property type="component" value="Unassembled WGS sequence"/>
</dbReference>
<dbReference type="PROSITE" id="PS50887">
    <property type="entry name" value="GGDEF"/>
    <property type="match status" value="1"/>
</dbReference>
<feature type="transmembrane region" description="Helical" evidence="3">
    <location>
        <begin position="190"/>
        <end position="208"/>
    </location>
</feature>
<evidence type="ECO:0000259" key="4">
    <source>
        <dbReference type="PROSITE" id="PS50887"/>
    </source>
</evidence>
<feature type="transmembrane region" description="Helical" evidence="3">
    <location>
        <begin position="6"/>
        <end position="28"/>
    </location>
</feature>
<gene>
    <name evidence="5" type="ORF">OHAE_3227</name>
</gene>
<organism evidence="5 6">
    <name type="scientific">Ochrobactrum soli</name>
    <dbReference type="NCBI Taxonomy" id="2448455"/>
    <lineage>
        <taxon>Bacteria</taxon>
        <taxon>Pseudomonadati</taxon>
        <taxon>Pseudomonadota</taxon>
        <taxon>Alphaproteobacteria</taxon>
        <taxon>Hyphomicrobiales</taxon>
        <taxon>Brucellaceae</taxon>
        <taxon>Brucella/Ochrobactrum group</taxon>
        <taxon>Ochrobactrum</taxon>
    </lineage>
</organism>
<dbReference type="GO" id="GO:0052621">
    <property type="term" value="F:diguanylate cyclase activity"/>
    <property type="evidence" value="ECO:0007669"/>
    <property type="project" value="UniProtKB-EC"/>
</dbReference>
<dbReference type="NCBIfam" id="TIGR00254">
    <property type="entry name" value="GGDEF"/>
    <property type="match status" value="1"/>
</dbReference>
<evidence type="ECO:0000256" key="2">
    <source>
        <dbReference type="ARBA" id="ARBA00034247"/>
    </source>
</evidence>
<feature type="transmembrane region" description="Helical" evidence="3">
    <location>
        <begin position="60"/>
        <end position="82"/>
    </location>
</feature>
<feature type="transmembrane region" description="Helical" evidence="3">
    <location>
        <begin position="146"/>
        <end position="170"/>
    </location>
</feature>
<evidence type="ECO:0000313" key="6">
    <source>
        <dbReference type="Proteomes" id="UP000246073"/>
    </source>
</evidence>
<feature type="transmembrane region" description="Helical" evidence="3">
    <location>
        <begin position="35"/>
        <end position="54"/>
    </location>
</feature>
<keyword evidence="3" id="KW-1133">Transmembrane helix</keyword>
<dbReference type="SUPFAM" id="SSF55073">
    <property type="entry name" value="Nucleotide cyclase"/>
    <property type="match status" value="1"/>
</dbReference>
<feature type="transmembrane region" description="Helical" evidence="3">
    <location>
        <begin position="94"/>
        <end position="111"/>
    </location>
</feature>
<comment type="catalytic activity">
    <reaction evidence="2">
        <text>2 GTP = 3',3'-c-di-GMP + 2 diphosphate</text>
        <dbReference type="Rhea" id="RHEA:24898"/>
        <dbReference type="ChEBI" id="CHEBI:33019"/>
        <dbReference type="ChEBI" id="CHEBI:37565"/>
        <dbReference type="ChEBI" id="CHEBI:58805"/>
        <dbReference type="EC" id="2.7.7.65"/>
    </reaction>
</comment>
<keyword evidence="3" id="KW-0812">Transmembrane</keyword>
<dbReference type="PANTHER" id="PTHR45138">
    <property type="entry name" value="REGULATORY COMPONENTS OF SENSORY TRANSDUCTION SYSTEM"/>
    <property type="match status" value="1"/>
</dbReference>
<dbReference type="EC" id="2.7.7.65" evidence="1"/>
<reference evidence="6" key="1">
    <citation type="submission" date="2017-12" db="EMBL/GenBank/DDBJ databases">
        <authorList>
            <person name="Diaz M."/>
        </authorList>
    </citation>
    <scope>NUCLEOTIDE SEQUENCE [LARGE SCALE GENOMIC DNA]</scope>
    <source>
        <strain evidence="6">FI11154</strain>
    </source>
</reference>
<dbReference type="EMBL" id="OOFM01000004">
    <property type="protein sequence ID" value="SPL63295.1"/>
    <property type="molecule type" value="Genomic_DNA"/>
</dbReference>
<evidence type="ECO:0000256" key="3">
    <source>
        <dbReference type="SAM" id="Phobius"/>
    </source>
</evidence>
<dbReference type="Gene3D" id="3.30.70.270">
    <property type="match status" value="1"/>
</dbReference>
<dbReference type="AlphaFoldDB" id="A0A2P9HGQ3"/>
<dbReference type="Pfam" id="PF00990">
    <property type="entry name" value="GGDEF"/>
    <property type="match status" value="1"/>
</dbReference>
<protein>
    <recommendedName>
        <fullName evidence="1">diguanylate cyclase</fullName>
        <ecNumber evidence="1">2.7.7.65</ecNumber>
    </recommendedName>
</protein>
<dbReference type="InterPro" id="IPR000160">
    <property type="entry name" value="GGDEF_dom"/>
</dbReference>
<dbReference type="SMART" id="SM00267">
    <property type="entry name" value="GGDEF"/>
    <property type="match status" value="1"/>
</dbReference>
<dbReference type="InterPro" id="IPR029787">
    <property type="entry name" value="Nucleotide_cyclase"/>
</dbReference>
<dbReference type="PANTHER" id="PTHR45138:SF9">
    <property type="entry name" value="DIGUANYLATE CYCLASE DGCM-RELATED"/>
    <property type="match status" value="1"/>
</dbReference>
<dbReference type="CDD" id="cd01949">
    <property type="entry name" value="GGDEF"/>
    <property type="match status" value="1"/>
</dbReference>
<proteinExistence type="predicted"/>
<accession>A0A2P9HGQ3</accession>
<sequence>MELDQNTLFFAAGLCSLAVALTILSVWYQNRMDRFLLWGCLGMILLGAGAVLNYSGLLALVPSLVIAFSVMTVGFVLLFVGARQISSNPVNRKQLVAFSIIAIAAVLGPIVLGVAGIGIALFNFIAAFLLFITAREYVSVYEEAPVPVVGMMVLYLLTAISFLLCGSVIVFDRQWTLTSMPSNLAEDFNAIMAIIGITGIGALSLTFTQSRVARRHANEARTDSLTGLLNRRALYDSLAIDVMRIGDSVIVFDLDAFKSINDSHGHTVGDRVLLEFAGIIRAYAGQDALIARIGGEEFVLILRQTSNVNVLAIADKIRKAFASASFDTTHAPFSTTTSAGIAFLTAADTGFETVFRRADAALYRAKDLGRNRICTELQIVA</sequence>
<dbReference type="FunFam" id="3.30.70.270:FF:000001">
    <property type="entry name" value="Diguanylate cyclase domain protein"/>
    <property type="match status" value="1"/>
</dbReference>
<evidence type="ECO:0000313" key="5">
    <source>
        <dbReference type="EMBL" id="SPL63295.1"/>
    </source>
</evidence>